<evidence type="ECO:0000256" key="2">
    <source>
        <dbReference type="ARBA" id="ARBA00023157"/>
    </source>
</evidence>
<dbReference type="PROSITE" id="PS50041">
    <property type="entry name" value="C_TYPE_LECTIN_2"/>
    <property type="match status" value="1"/>
</dbReference>
<accession>A0AA41W3Z0</accession>
<proteinExistence type="predicted"/>
<dbReference type="GO" id="GO:0030246">
    <property type="term" value="F:carbohydrate binding"/>
    <property type="evidence" value="ECO:0007669"/>
    <property type="project" value="UniProtKB-KW"/>
</dbReference>
<dbReference type="InterPro" id="IPR016187">
    <property type="entry name" value="CTDL_fold"/>
</dbReference>
<organism evidence="5 6">
    <name type="scientific">Echinimonas agarilytica</name>
    <dbReference type="NCBI Taxonomy" id="1215918"/>
    <lineage>
        <taxon>Bacteria</taxon>
        <taxon>Pseudomonadati</taxon>
        <taxon>Pseudomonadota</taxon>
        <taxon>Gammaproteobacteria</taxon>
        <taxon>Alteromonadales</taxon>
        <taxon>Echinimonadaceae</taxon>
        <taxon>Echinimonas</taxon>
    </lineage>
</organism>
<keyword evidence="2" id="KW-1015">Disulfide bond</keyword>
<evidence type="ECO:0000313" key="5">
    <source>
        <dbReference type="EMBL" id="MCM2678148.1"/>
    </source>
</evidence>
<name>A0AA41W3Z0_9GAMM</name>
<reference evidence="5 6" key="1">
    <citation type="journal article" date="2013" name="Antonie Van Leeuwenhoek">
        <title>Echinimonas agarilytica gen. nov., sp. nov., a new gammaproteobacterium isolated from the sea urchin Strongylocentrotus intermedius.</title>
        <authorList>
            <person name="Nedashkovskaya O.I."/>
            <person name="Stenkova A.M."/>
            <person name="Zhukova N.V."/>
            <person name="Van Trappen S."/>
            <person name="Lee J.S."/>
            <person name="Kim S.B."/>
        </authorList>
    </citation>
    <scope>NUCLEOTIDE SEQUENCE [LARGE SCALE GENOMIC DNA]</scope>
    <source>
        <strain evidence="5 6">KMM 6351</strain>
    </source>
</reference>
<comment type="caution">
    <text evidence="5">The sequence shown here is derived from an EMBL/GenBank/DDBJ whole genome shotgun (WGS) entry which is preliminary data.</text>
</comment>
<dbReference type="InterPro" id="IPR001304">
    <property type="entry name" value="C-type_lectin-like"/>
</dbReference>
<feature type="signal peptide" evidence="3">
    <location>
        <begin position="1"/>
        <end position="23"/>
    </location>
</feature>
<dbReference type="PANTHER" id="PTHR46746">
    <property type="entry name" value="KILLER CELL LECTIN-LIKE RECEPTOR SUBFAMILY F MEMBER 2"/>
    <property type="match status" value="1"/>
</dbReference>
<dbReference type="Gene3D" id="3.10.100.10">
    <property type="entry name" value="Mannose-Binding Protein A, subunit A"/>
    <property type="match status" value="1"/>
</dbReference>
<dbReference type="AlphaFoldDB" id="A0AA41W3Z0"/>
<protein>
    <recommendedName>
        <fullName evidence="4">C-type lectin domain-containing protein</fullName>
    </recommendedName>
</protein>
<keyword evidence="3" id="KW-0732">Signal</keyword>
<gene>
    <name evidence="5" type="ORF">NAF29_00485</name>
</gene>
<keyword evidence="6" id="KW-1185">Reference proteome</keyword>
<dbReference type="InterPro" id="IPR051379">
    <property type="entry name" value="C-type_Lectin_Receptor_IMM"/>
</dbReference>
<dbReference type="RefSeq" id="WP_251259465.1">
    <property type="nucleotide sequence ID" value="NZ_JAMQGP010000001.1"/>
</dbReference>
<dbReference type="Proteomes" id="UP001165393">
    <property type="component" value="Unassembled WGS sequence"/>
</dbReference>
<keyword evidence="1" id="KW-0430">Lectin</keyword>
<dbReference type="PROSITE" id="PS51257">
    <property type="entry name" value="PROKAR_LIPOPROTEIN"/>
    <property type="match status" value="1"/>
</dbReference>
<evidence type="ECO:0000256" key="3">
    <source>
        <dbReference type="SAM" id="SignalP"/>
    </source>
</evidence>
<dbReference type="Pfam" id="PF00059">
    <property type="entry name" value="Lectin_C"/>
    <property type="match status" value="1"/>
</dbReference>
<dbReference type="EMBL" id="JAMQGP010000001">
    <property type="protein sequence ID" value="MCM2678148.1"/>
    <property type="molecule type" value="Genomic_DNA"/>
</dbReference>
<evidence type="ECO:0000313" key="6">
    <source>
        <dbReference type="Proteomes" id="UP001165393"/>
    </source>
</evidence>
<dbReference type="SUPFAM" id="SSF56436">
    <property type="entry name" value="C-type lectin-like"/>
    <property type="match status" value="1"/>
</dbReference>
<feature type="chain" id="PRO_5041437304" description="C-type lectin domain-containing protein" evidence="3">
    <location>
        <begin position="24"/>
        <end position="149"/>
    </location>
</feature>
<dbReference type="PANTHER" id="PTHR46746:SF9">
    <property type="entry name" value="CD209 ANTIGEN-LIKE PROTEIN C-LIKE"/>
    <property type="match status" value="1"/>
</dbReference>
<evidence type="ECO:0000256" key="1">
    <source>
        <dbReference type="ARBA" id="ARBA00022734"/>
    </source>
</evidence>
<evidence type="ECO:0000259" key="4">
    <source>
        <dbReference type="PROSITE" id="PS50041"/>
    </source>
</evidence>
<sequence length="149" mass="17504">MMRLLFCVLVCLMALGCSSMSTESSRYEFVYEQVSWTEAKRRAEDRGGHLACFETLNELKLVKAKMHRSRALWVGLTDVQREGDWFWLNGEPLEPYMIDLLERGEQLEQRDYGHLLFNSGLNSRDEKGEKPKGWKAQEHVEGFIIEWER</sequence>
<dbReference type="InterPro" id="IPR016186">
    <property type="entry name" value="C-type_lectin-like/link_sf"/>
</dbReference>
<feature type="domain" description="C-type lectin" evidence="4">
    <location>
        <begin position="22"/>
        <end position="94"/>
    </location>
</feature>